<dbReference type="EMBL" id="UINC01020289">
    <property type="protein sequence ID" value="SVA85340.1"/>
    <property type="molecule type" value="Genomic_DNA"/>
</dbReference>
<feature type="non-terminal residue" evidence="1">
    <location>
        <position position="22"/>
    </location>
</feature>
<protein>
    <submittedName>
        <fullName evidence="1">Uncharacterized protein</fullName>
    </submittedName>
</protein>
<name>A0A381Z7X2_9ZZZZ</name>
<reference evidence="1" key="1">
    <citation type="submission" date="2018-05" db="EMBL/GenBank/DDBJ databases">
        <authorList>
            <person name="Lanie J.A."/>
            <person name="Ng W.-L."/>
            <person name="Kazmierczak K.M."/>
            <person name="Andrzejewski T.M."/>
            <person name="Davidsen T.M."/>
            <person name="Wayne K.J."/>
            <person name="Tettelin H."/>
            <person name="Glass J.I."/>
            <person name="Rusch D."/>
            <person name="Podicherti R."/>
            <person name="Tsui H.-C.T."/>
            <person name="Winkler M.E."/>
        </authorList>
    </citation>
    <scope>NUCLEOTIDE SEQUENCE</scope>
</reference>
<proteinExistence type="predicted"/>
<evidence type="ECO:0000313" key="1">
    <source>
        <dbReference type="EMBL" id="SVA85340.1"/>
    </source>
</evidence>
<gene>
    <name evidence="1" type="ORF">METZ01_LOCUS138194</name>
</gene>
<accession>A0A381Z7X2</accession>
<dbReference type="AlphaFoldDB" id="A0A381Z7X2"/>
<organism evidence="1">
    <name type="scientific">marine metagenome</name>
    <dbReference type="NCBI Taxonomy" id="408172"/>
    <lineage>
        <taxon>unclassified sequences</taxon>
        <taxon>metagenomes</taxon>
        <taxon>ecological metagenomes</taxon>
    </lineage>
</organism>
<sequence>MTDQFNYDSLFSANSIEAPPGN</sequence>